<comment type="function">
    <text evidence="5">Specifically catalyzes the decarboxylation of meso-diaminopimelate (meso-DAP) to L-lysine.</text>
</comment>
<dbReference type="Pfam" id="PF00278">
    <property type="entry name" value="Orn_DAP_Arg_deC"/>
    <property type="match status" value="1"/>
</dbReference>
<gene>
    <name evidence="5" type="primary">lysA</name>
    <name evidence="11" type="ORF">I215_02248</name>
</gene>
<evidence type="ECO:0000259" key="9">
    <source>
        <dbReference type="Pfam" id="PF00278"/>
    </source>
</evidence>
<feature type="domain" description="Orn/DAP/Arg decarboxylase 2 C-terminal" evidence="9">
    <location>
        <begin position="18"/>
        <end position="354"/>
    </location>
</feature>
<sequence length="413" mass="46426">MNHSDLISITKQYGGPVYVYDSEKIISQYKRLTTAFKNVKHLKLNYAVKALSNVAILRIFNSLGSGLDTVSIQEVQLGLMAGFNPEDIIFTPNGVSLEEIEDVAKLGVQINIDNLSILEQFGARNPDVPVCIRINPHVMAGGNSKISVGHIDSKFGISIHQIPHILRIIDNTGMRVNGIHMHTGSDILDVEVFLYASEILFETAKHFQDLEFMDFGSGFKVPYKEADIETNVEELGKKLTKRFNNFCKEIGKDLTLAFEPGKFLVSEAGYFLSKVNVVKQTTSTVFAGIDSGFNHLIRPMFYNSYHQIENISNPKGKERFYSIVGYICETDTFASNRRITEISEGDILCFKNAGAYCFSMASNYNSRYRPAEVLWHNGQSHLIRKRETIQDIVANLVDPKIEEFATKELVKEA</sequence>
<keyword evidence="4 5" id="KW-0456">Lyase</keyword>
<comment type="similarity">
    <text evidence="5">Belongs to the Orn/Lys/Arg decarboxylase class-II family. LysA subfamily.</text>
</comment>
<accession>K2Q681</accession>
<dbReference type="InterPro" id="IPR002986">
    <property type="entry name" value="DAP_deCOOHase_LysA"/>
</dbReference>
<dbReference type="InterPro" id="IPR000183">
    <property type="entry name" value="Orn/DAP/Arg_de-COase"/>
</dbReference>
<reference evidence="11 12" key="1">
    <citation type="journal article" date="2012" name="J. Bacteriol.">
        <title>Genome Sequence of Galbibacter marinum Type Strain ck-I2-15.</title>
        <authorList>
            <person name="Lai Q."/>
            <person name="Li C."/>
            <person name="Shao Z."/>
        </authorList>
    </citation>
    <scope>NUCLEOTIDE SEQUENCE [LARGE SCALE GENOMIC DNA]</scope>
    <source>
        <strain evidence="12">ck-I2-15</strain>
    </source>
</reference>
<keyword evidence="2 5" id="KW-0210">Decarboxylase</keyword>
<dbReference type="OrthoDB" id="9802241at2"/>
<proteinExistence type="inferred from homology"/>
<evidence type="ECO:0000256" key="1">
    <source>
        <dbReference type="ARBA" id="ARBA00001933"/>
    </source>
</evidence>
<dbReference type="EC" id="4.1.1.20" evidence="5 6"/>
<dbReference type="FunFam" id="3.20.20.10:FF:000003">
    <property type="entry name" value="Diaminopimelate decarboxylase"/>
    <property type="match status" value="1"/>
</dbReference>
<dbReference type="GO" id="GO:0008836">
    <property type="term" value="F:diaminopimelate decarboxylase activity"/>
    <property type="evidence" value="ECO:0007669"/>
    <property type="project" value="UniProtKB-UniRule"/>
</dbReference>
<dbReference type="CDD" id="cd06828">
    <property type="entry name" value="PLPDE_III_DapDC"/>
    <property type="match status" value="1"/>
</dbReference>
<evidence type="ECO:0000256" key="5">
    <source>
        <dbReference type="HAMAP-Rule" id="MF_02120"/>
    </source>
</evidence>
<comment type="caution">
    <text evidence="11">The sequence shown here is derived from an EMBL/GenBank/DDBJ whole genome shotgun (WGS) entry which is preliminary data.</text>
</comment>
<evidence type="ECO:0000256" key="6">
    <source>
        <dbReference type="NCBIfam" id="TIGR01048"/>
    </source>
</evidence>
<evidence type="ECO:0000256" key="7">
    <source>
        <dbReference type="PIRSR" id="PIRSR600183-50"/>
    </source>
</evidence>
<dbReference type="SUPFAM" id="SSF50621">
    <property type="entry name" value="Alanine racemase C-terminal domain-like"/>
    <property type="match status" value="1"/>
</dbReference>
<dbReference type="PATRIC" id="fig|555500.3.peg.469"/>
<evidence type="ECO:0000313" key="11">
    <source>
        <dbReference type="EMBL" id="EKF56306.1"/>
    </source>
</evidence>
<dbReference type="EMBL" id="AMSG01000002">
    <property type="protein sequence ID" value="EKF56306.1"/>
    <property type="molecule type" value="Genomic_DNA"/>
</dbReference>
<dbReference type="Pfam" id="PF02784">
    <property type="entry name" value="Orn_Arg_deC_N"/>
    <property type="match status" value="1"/>
</dbReference>
<dbReference type="eggNOG" id="COG0019">
    <property type="taxonomic scope" value="Bacteria"/>
</dbReference>
<feature type="binding site" evidence="5">
    <location>
        <position position="356"/>
    </location>
    <ligand>
        <name>substrate</name>
    </ligand>
</feature>
<feature type="modified residue" description="N6-(pyridoxal phosphate)lysine" evidence="5 7">
    <location>
        <position position="49"/>
    </location>
</feature>
<dbReference type="Gene3D" id="2.40.37.10">
    <property type="entry name" value="Lyase, Ornithine Decarboxylase, Chain A, domain 1"/>
    <property type="match status" value="1"/>
</dbReference>
<name>K2Q681_9FLAO</name>
<comment type="caution">
    <text evidence="5">Lacks conserved residue(s) required for the propagation of feature annotation.</text>
</comment>
<evidence type="ECO:0000256" key="4">
    <source>
        <dbReference type="ARBA" id="ARBA00023239"/>
    </source>
</evidence>
<dbReference type="GO" id="GO:0009089">
    <property type="term" value="P:lysine biosynthetic process via diaminopimelate"/>
    <property type="evidence" value="ECO:0007669"/>
    <property type="project" value="UniProtKB-UniRule"/>
</dbReference>
<evidence type="ECO:0000313" key="12">
    <source>
        <dbReference type="Proteomes" id="UP000007364"/>
    </source>
</evidence>
<keyword evidence="3 5" id="KW-0663">Pyridoxal phosphate</keyword>
<keyword evidence="5" id="KW-0028">Amino-acid biosynthesis</keyword>
<feature type="binding site" evidence="5">
    <location>
        <position position="302"/>
    </location>
    <ligand>
        <name>substrate</name>
    </ligand>
</feature>
<dbReference type="STRING" id="555500.I215_02248"/>
<dbReference type="PANTHER" id="PTHR43727:SF2">
    <property type="entry name" value="GROUP IV DECARBOXYLASE"/>
    <property type="match status" value="1"/>
</dbReference>
<organism evidence="11 12">
    <name type="scientific">Galbibacter marinus</name>
    <dbReference type="NCBI Taxonomy" id="555500"/>
    <lineage>
        <taxon>Bacteria</taxon>
        <taxon>Pseudomonadati</taxon>
        <taxon>Bacteroidota</taxon>
        <taxon>Flavobacteriia</taxon>
        <taxon>Flavobacteriales</taxon>
        <taxon>Flavobacteriaceae</taxon>
        <taxon>Galbibacter</taxon>
    </lineage>
</organism>
<comment type="pathway">
    <text evidence="5 8">Amino-acid biosynthesis; L-lysine biosynthesis via DAP pathway; L-lysine from DL-2,6-diaminopimelate: step 1/1.</text>
</comment>
<comment type="subunit">
    <text evidence="5">Homodimer.</text>
</comment>
<evidence type="ECO:0000256" key="3">
    <source>
        <dbReference type="ARBA" id="ARBA00022898"/>
    </source>
</evidence>
<evidence type="ECO:0000256" key="2">
    <source>
        <dbReference type="ARBA" id="ARBA00022793"/>
    </source>
</evidence>
<feature type="binding site" evidence="5">
    <location>
        <position position="298"/>
    </location>
    <ligand>
        <name>substrate</name>
    </ligand>
</feature>
<feature type="domain" description="Orn/DAP/Arg decarboxylase 2 N-terminal" evidence="10">
    <location>
        <begin position="24"/>
        <end position="266"/>
    </location>
</feature>
<comment type="cofactor">
    <cofactor evidence="1 5 7 8">
        <name>pyridoxal 5'-phosphate</name>
        <dbReference type="ChEBI" id="CHEBI:597326"/>
    </cofactor>
</comment>
<feature type="binding site" evidence="5">
    <location>
        <position position="218"/>
    </location>
    <ligand>
        <name>pyridoxal 5'-phosphate</name>
        <dbReference type="ChEBI" id="CHEBI:597326"/>
    </ligand>
</feature>
<dbReference type="HAMAP" id="MF_02120">
    <property type="entry name" value="LysA"/>
    <property type="match status" value="1"/>
</dbReference>
<dbReference type="UniPathway" id="UPA00034">
    <property type="reaction ID" value="UER00027"/>
</dbReference>
<dbReference type="PANTHER" id="PTHR43727">
    <property type="entry name" value="DIAMINOPIMELATE DECARBOXYLASE"/>
    <property type="match status" value="1"/>
</dbReference>
<dbReference type="Proteomes" id="UP000007364">
    <property type="component" value="Unassembled WGS sequence"/>
</dbReference>
<dbReference type="InterPro" id="IPR029066">
    <property type="entry name" value="PLP-binding_barrel"/>
</dbReference>
<evidence type="ECO:0000256" key="8">
    <source>
        <dbReference type="RuleBase" id="RU003738"/>
    </source>
</evidence>
<dbReference type="RefSeq" id="WP_008990325.1">
    <property type="nucleotide sequence ID" value="NZ_AMSG01000002.1"/>
</dbReference>
<feature type="binding site" evidence="5">
    <location>
        <position position="329"/>
    </location>
    <ligand>
        <name>substrate</name>
    </ligand>
</feature>
<dbReference type="InterPro" id="IPR022643">
    <property type="entry name" value="De-COase2_C"/>
</dbReference>
<dbReference type="GO" id="GO:0030170">
    <property type="term" value="F:pyridoxal phosphate binding"/>
    <property type="evidence" value="ECO:0007669"/>
    <property type="project" value="UniProtKB-UniRule"/>
</dbReference>
<dbReference type="PRINTS" id="PR01179">
    <property type="entry name" value="ODADCRBXLASE"/>
</dbReference>
<keyword evidence="5 8" id="KW-0457">Lysine biosynthesis</keyword>
<dbReference type="PRINTS" id="PR01181">
    <property type="entry name" value="DAPDCRBXLASE"/>
</dbReference>
<feature type="active site" description="Proton donor" evidence="7">
    <location>
        <position position="328"/>
    </location>
</feature>
<dbReference type="Gene3D" id="3.20.20.10">
    <property type="entry name" value="Alanine racemase"/>
    <property type="match status" value="1"/>
</dbReference>
<dbReference type="AlphaFoldDB" id="K2Q681"/>
<dbReference type="InterPro" id="IPR009006">
    <property type="entry name" value="Ala_racemase/Decarboxylase_C"/>
</dbReference>
<protein>
    <recommendedName>
        <fullName evidence="5 6">Diaminopimelate decarboxylase</fullName>
        <shortName evidence="5">DAP decarboxylase</shortName>
        <shortName evidence="5">DAPDC</shortName>
        <ecNumber evidence="5 6">4.1.1.20</ecNumber>
    </recommendedName>
</protein>
<dbReference type="InterPro" id="IPR022644">
    <property type="entry name" value="De-COase2_N"/>
</dbReference>
<dbReference type="SUPFAM" id="SSF51419">
    <property type="entry name" value="PLP-binding barrel"/>
    <property type="match status" value="1"/>
</dbReference>
<keyword evidence="12" id="KW-1185">Reference proteome</keyword>
<dbReference type="NCBIfam" id="TIGR01048">
    <property type="entry name" value="lysA"/>
    <property type="match status" value="1"/>
</dbReference>
<feature type="binding site" evidence="5">
    <location>
        <position position="356"/>
    </location>
    <ligand>
        <name>pyridoxal 5'-phosphate</name>
        <dbReference type="ChEBI" id="CHEBI:597326"/>
    </ligand>
</feature>
<comment type="catalytic activity">
    <reaction evidence="5 8">
        <text>meso-2,6-diaminopimelate + H(+) = L-lysine + CO2</text>
        <dbReference type="Rhea" id="RHEA:15101"/>
        <dbReference type="ChEBI" id="CHEBI:15378"/>
        <dbReference type="ChEBI" id="CHEBI:16526"/>
        <dbReference type="ChEBI" id="CHEBI:32551"/>
        <dbReference type="ChEBI" id="CHEBI:57791"/>
        <dbReference type="EC" id="4.1.1.20"/>
    </reaction>
</comment>
<evidence type="ECO:0000259" key="10">
    <source>
        <dbReference type="Pfam" id="PF02784"/>
    </source>
</evidence>